<dbReference type="PANTHER" id="PTHR43712">
    <property type="entry name" value="PUTATIVE (AFU_ORTHOLOGUE AFUA_4G14580)-RELATED"/>
    <property type="match status" value="1"/>
</dbReference>
<keyword evidence="3" id="KW-0949">S-adenosyl-L-methionine</keyword>
<protein>
    <submittedName>
        <fullName evidence="6">Methyltransferase</fullName>
    </submittedName>
</protein>
<dbReference type="InterPro" id="IPR016461">
    <property type="entry name" value="COMT-like"/>
</dbReference>
<dbReference type="GO" id="GO:0008168">
    <property type="term" value="F:methyltransferase activity"/>
    <property type="evidence" value="ECO:0007669"/>
    <property type="project" value="UniProtKB-KW"/>
</dbReference>
<dbReference type="RefSeq" id="WP_311546420.1">
    <property type="nucleotide sequence ID" value="NZ_JAVREK010000020.1"/>
</dbReference>
<dbReference type="GO" id="GO:0032259">
    <property type="term" value="P:methylation"/>
    <property type="evidence" value="ECO:0007669"/>
    <property type="project" value="UniProtKB-KW"/>
</dbReference>
<keyword evidence="1 6" id="KW-0489">Methyltransferase</keyword>
<evidence type="ECO:0000256" key="1">
    <source>
        <dbReference type="ARBA" id="ARBA00022603"/>
    </source>
</evidence>
<dbReference type="Gene3D" id="1.10.287.1350">
    <property type="match status" value="1"/>
</dbReference>
<dbReference type="EMBL" id="JAVREK010000020">
    <property type="protein sequence ID" value="MDT0303926.1"/>
    <property type="molecule type" value="Genomic_DNA"/>
</dbReference>
<dbReference type="InterPro" id="IPR001077">
    <property type="entry name" value="COMT_C"/>
</dbReference>
<reference evidence="7" key="1">
    <citation type="submission" date="2023-07" db="EMBL/GenBank/DDBJ databases">
        <title>30 novel species of actinomycetes from the DSMZ collection.</title>
        <authorList>
            <person name="Nouioui I."/>
        </authorList>
    </citation>
    <scope>NUCLEOTIDE SEQUENCE [LARGE SCALE GENOMIC DNA]</scope>
    <source>
        <strain evidence="7">DSM 45055</strain>
    </source>
</reference>
<proteinExistence type="predicted"/>
<evidence type="ECO:0000313" key="6">
    <source>
        <dbReference type="EMBL" id="MDT0303926.1"/>
    </source>
</evidence>
<dbReference type="CDD" id="cd02440">
    <property type="entry name" value="AdoMet_MTases"/>
    <property type="match status" value="1"/>
</dbReference>
<organism evidence="6 7">
    <name type="scientific">Streptomonospora wellingtoniae</name>
    <dbReference type="NCBI Taxonomy" id="3075544"/>
    <lineage>
        <taxon>Bacteria</taxon>
        <taxon>Bacillati</taxon>
        <taxon>Actinomycetota</taxon>
        <taxon>Actinomycetes</taxon>
        <taxon>Streptosporangiales</taxon>
        <taxon>Nocardiopsidaceae</taxon>
        <taxon>Streptomonospora</taxon>
    </lineage>
</organism>
<dbReference type="InterPro" id="IPR036388">
    <property type="entry name" value="WH-like_DNA-bd_sf"/>
</dbReference>
<dbReference type="SUPFAM" id="SSF46785">
    <property type="entry name" value="Winged helix' DNA-binding domain"/>
    <property type="match status" value="1"/>
</dbReference>
<dbReference type="InterPro" id="IPR036390">
    <property type="entry name" value="WH_DNA-bd_sf"/>
</dbReference>
<name>A0ABU2KXI7_9ACTN</name>
<comment type="caution">
    <text evidence="6">The sequence shown here is derived from an EMBL/GenBank/DDBJ whole genome shotgun (WGS) entry which is preliminary data.</text>
</comment>
<dbReference type="PROSITE" id="PS51683">
    <property type="entry name" value="SAM_OMT_II"/>
    <property type="match status" value="1"/>
</dbReference>
<dbReference type="Pfam" id="PF00891">
    <property type="entry name" value="Methyltransf_2"/>
    <property type="match status" value="1"/>
</dbReference>
<sequence>MTEQTAEQQTQADISRMKELAWGLTSTAALVAAIDLRVAEALDAGPRQCADLAQQVEADPTTLQQLMDALVSRDVFERRDDGTYEHNGLSRLLRQDDANSVAGIVKWIGYPELWRLWPRLTDAVREGKPQSVEVYGKDFFRYIHEDEPQAAQALSNAMTGASNHTSEQVAKSLDLSRSATVADIGGGQGHLISTVLRANPHLRGTLLDLEGVVAEALPALRSGGELADRAAVIGMDCRDDVPVEADVYLLKNILEWDDASTLKTLQNVRRNARPGARVVVVETLTDRTPEPMVTTSLDLLLLVNVGGRKHSSQHVEELFTRSGIRFDSVRPTGTFLAMAEGTVTE</sequence>
<dbReference type="SUPFAM" id="SSF53335">
    <property type="entry name" value="S-adenosyl-L-methionine-dependent methyltransferases"/>
    <property type="match status" value="1"/>
</dbReference>
<dbReference type="PIRSF" id="PIRSF005739">
    <property type="entry name" value="O-mtase"/>
    <property type="match status" value="1"/>
</dbReference>
<dbReference type="Gene3D" id="3.40.50.150">
    <property type="entry name" value="Vaccinia Virus protein VP39"/>
    <property type="match status" value="1"/>
</dbReference>
<evidence type="ECO:0000256" key="3">
    <source>
        <dbReference type="ARBA" id="ARBA00022691"/>
    </source>
</evidence>
<accession>A0ABU2KXI7</accession>
<dbReference type="Pfam" id="PF08100">
    <property type="entry name" value="Dimerisation"/>
    <property type="match status" value="1"/>
</dbReference>
<dbReference type="InterPro" id="IPR012967">
    <property type="entry name" value="COMT_dimerisation"/>
</dbReference>
<dbReference type="PANTHER" id="PTHR43712:SF2">
    <property type="entry name" value="O-METHYLTRANSFERASE CICE"/>
    <property type="match status" value="1"/>
</dbReference>
<dbReference type="Proteomes" id="UP001183226">
    <property type="component" value="Unassembled WGS sequence"/>
</dbReference>
<evidence type="ECO:0000256" key="2">
    <source>
        <dbReference type="ARBA" id="ARBA00022679"/>
    </source>
</evidence>
<evidence type="ECO:0000259" key="5">
    <source>
        <dbReference type="Pfam" id="PF08100"/>
    </source>
</evidence>
<feature type="domain" description="O-methyltransferase dimerisation" evidence="5">
    <location>
        <begin position="19"/>
        <end position="94"/>
    </location>
</feature>
<gene>
    <name evidence="6" type="ORF">RM446_17550</name>
</gene>
<keyword evidence="7" id="KW-1185">Reference proteome</keyword>
<keyword evidence="2" id="KW-0808">Transferase</keyword>
<dbReference type="Gene3D" id="1.10.10.10">
    <property type="entry name" value="Winged helix-like DNA-binding domain superfamily/Winged helix DNA-binding domain"/>
    <property type="match status" value="1"/>
</dbReference>
<evidence type="ECO:0000313" key="7">
    <source>
        <dbReference type="Proteomes" id="UP001183226"/>
    </source>
</evidence>
<feature type="domain" description="O-methyltransferase C-terminal" evidence="4">
    <location>
        <begin position="117"/>
        <end position="324"/>
    </location>
</feature>
<dbReference type="InterPro" id="IPR029063">
    <property type="entry name" value="SAM-dependent_MTases_sf"/>
</dbReference>
<evidence type="ECO:0000259" key="4">
    <source>
        <dbReference type="Pfam" id="PF00891"/>
    </source>
</evidence>